<evidence type="ECO:0000313" key="3">
    <source>
        <dbReference type="Proteomes" id="UP000186469"/>
    </source>
</evidence>
<sequence>MLRLRKATMNDALLLFNWRNDPQTRLASHNQEELTFESHLSWLKAVLENPKRTIYIAEENNTALGTIRADRLNKASPEDTDGEYTELSWNVAPTARGQGVAKKMLRAILPLLSGLIKAEIKKDNIASIKVAEAVGMTLKTEKNGILFYELTKQ</sequence>
<feature type="domain" description="N-acetyltransferase" evidence="1">
    <location>
        <begin position="2"/>
        <end position="153"/>
    </location>
</feature>
<proteinExistence type="predicted"/>
<dbReference type="STRING" id="1121455.SAMN02745728_02364"/>
<organism evidence="2 3">
    <name type="scientific">Desulfovibrio litoralis DSM 11393</name>
    <dbReference type="NCBI Taxonomy" id="1121455"/>
    <lineage>
        <taxon>Bacteria</taxon>
        <taxon>Pseudomonadati</taxon>
        <taxon>Thermodesulfobacteriota</taxon>
        <taxon>Desulfovibrionia</taxon>
        <taxon>Desulfovibrionales</taxon>
        <taxon>Desulfovibrionaceae</taxon>
        <taxon>Desulfovibrio</taxon>
    </lineage>
</organism>
<dbReference type="SUPFAM" id="SSF55729">
    <property type="entry name" value="Acyl-CoA N-acyltransferases (Nat)"/>
    <property type="match status" value="1"/>
</dbReference>
<dbReference type="PANTHER" id="PTHR43792">
    <property type="entry name" value="GNAT FAMILY, PUTATIVE (AFU_ORTHOLOGUE AFUA_3G00765)-RELATED-RELATED"/>
    <property type="match status" value="1"/>
</dbReference>
<gene>
    <name evidence="2" type="ORF">SAMN02745728_02364</name>
</gene>
<dbReference type="PANTHER" id="PTHR43792:SF1">
    <property type="entry name" value="N-ACETYLTRANSFERASE DOMAIN-CONTAINING PROTEIN"/>
    <property type="match status" value="1"/>
</dbReference>
<reference evidence="2 3" key="1">
    <citation type="submission" date="2016-12" db="EMBL/GenBank/DDBJ databases">
        <authorList>
            <person name="Song W.-J."/>
            <person name="Kurnit D.M."/>
        </authorList>
    </citation>
    <scope>NUCLEOTIDE SEQUENCE [LARGE SCALE GENOMIC DNA]</scope>
    <source>
        <strain evidence="2 3">DSM 11393</strain>
    </source>
</reference>
<dbReference type="RefSeq" id="WP_072698024.1">
    <property type="nucleotide sequence ID" value="NZ_FRDI01000019.1"/>
</dbReference>
<dbReference type="EMBL" id="FRDI01000019">
    <property type="protein sequence ID" value="SHN72956.1"/>
    <property type="molecule type" value="Genomic_DNA"/>
</dbReference>
<dbReference type="InterPro" id="IPR000182">
    <property type="entry name" value="GNAT_dom"/>
</dbReference>
<dbReference type="InterPro" id="IPR051531">
    <property type="entry name" value="N-acetyltransferase"/>
</dbReference>
<evidence type="ECO:0000313" key="2">
    <source>
        <dbReference type="EMBL" id="SHN72956.1"/>
    </source>
</evidence>
<name>A0A1M7TQK9_9BACT</name>
<dbReference type="PROSITE" id="PS51186">
    <property type="entry name" value="GNAT"/>
    <property type="match status" value="1"/>
</dbReference>
<evidence type="ECO:0000259" key="1">
    <source>
        <dbReference type="PROSITE" id="PS51186"/>
    </source>
</evidence>
<dbReference type="Proteomes" id="UP000186469">
    <property type="component" value="Unassembled WGS sequence"/>
</dbReference>
<dbReference type="GO" id="GO:0016747">
    <property type="term" value="F:acyltransferase activity, transferring groups other than amino-acyl groups"/>
    <property type="evidence" value="ECO:0007669"/>
    <property type="project" value="InterPro"/>
</dbReference>
<dbReference type="CDD" id="cd04301">
    <property type="entry name" value="NAT_SF"/>
    <property type="match status" value="1"/>
</dbReference>
<dbReference type="AlphaFoldDB" id="A0A1M7TQK9"/>
<keyword evidence="3" id="KW-1185">Reference proteome</keyword>
<protein>
    <submittedName>
        <fullName evidence="2">Protein N-acetyltransferase, RimJ/RimL family</fullName>
    </submittedName>
</protein>
<dbReference type="Gene3D" id="3.40.630.30">
    <property type="match status" value="1"/>
</dbReference>
<dbReference type="OrthoDB" id="9788924at2"/>
<keyword evidence="2" id="KW-0808">Transferase</keyword>
<dbReference type="Pfam" id="PF13302">
    <property type="entry name" value="Acetyltransf_3"/>
    <property type="match status" value="1"/>
</dbReference>
<accession>A0A1M7TQK9</accession>
<dbReference type="InterPro" id="IPR016181">
    <property type="entry name" value="Acyl_CoA_acyltransferase"/>
</dbReference>